<feature type="transmembrane region" description="Helical" evidence="8">
    <location>
        <begin position="198"/>
        <end position="222"/>
    </location>
</feature>
<dbReference type="EMBL" id="JAUSVV010000003">
    <property type="protein sequence ID" value="MDQ0442211.1"/>
    <property type="molecule type" value="Genomic_DNA"/>
</dbReference>
<organism evidence="9 10">
    <name type="scientific">Methylobacterium persicinum</name>
    <dbReference type="NCBI Taxonomy" id="374426"/>
    <lineage>
        <taxon>Bacteria</taxon>
        <taxon>Pseudomonadati</taxon>
        <taxon>Pseudomonadota</taxon>
        <taxon>Alphaproteobacteria</taxon>
        <taxon>Hyphomicrobiales</taxon>
        <taxon>Methylobacteriaceae</taxon>
        <taxon>Methylobacterium</taxon>
    </lineage>
</organism>
<comment type="subcellular location">
    <subcellularLocation>
        <location evidence="1">Cell membrane</location>
        <topology evidence="1">Multi-pass membrane protein</topology>
    </subcellularLocation>
</comment>
<accession>A0ABU0HL10</accession>
<keyword evidence="2" id="KW-1003">Cell membrane</keyword>
<comment type="similarity">
    <text evidence="7">Belongs to the glycosyltransferase 87 family.</text>
</comment>
<dbReference type="RefSeq" id="WP_238252722.1">
    <property type="nucleotide sequence ID" value="NZ_BPQX01000059.1"/>
</dbReference>
<dbReference type="Pfam" id="PF09594">
    <property type="entry name" value="GT87"/>
    <property type="match status" value="1"/>
</dbReference>
<keyword evidence="3" id="KW-0808">Transferase</keyword>
<reference evidence="9 10" key="1">
    <citation type="submission" date="2023-07" db="EMBL/GenBank/DDBJ databases">
        <title>Genomic Encyclopedia of Type Strains, Phase IV (KMG-IV): sequencing the most valuable type-strain genomes for metagenomic binning, comparative biology and taxonomic classification.</title>
        <authorList>
            <person name="Goeker M."/>
        </authorList>
    </citation>
    <scope>NUCLEOTIDE SEQUENCE [LARGE SCALE GENOMIC DNA]</scope>
    <source>
        <strain evidence="9 10">DSM 19562</strain>
    </source>
</reference>
<feature type="transmembrane region" description="Helical" evidence="8">
    <location>
        <begin position="174"/>
        <end position="192"/>
    </location>
</feature>
<evidence type="ECO:0000313" key="9">
    <source>
        <dbReference type="EMBL" id="MDQ0442211.1"/>
    </source>
</evidence>
<keyword evidence="10" id="KW-1185">Reference proteome</keyword>
<evidence type="ECO:0008006" key="11">
    <source>
        <dbReference type="Google" id="ProtNLM"/>
    </source>
</evidence>
<feature type="transmembrane region" description="Helical" evidence="8">
    <location>
        <begin position="377"/>
        <end position="404"/>
    </location>
</feature>
<evidence type="ECO:0000256" key="3">
    <source>
        <dbReference type="ARBA" id="ARBA00022679"/>
    </source>
</evidence>
<proteinExistence type="inferred from homology"/>
<evidence type="ECO:0000256" key="8">
    <source>
        <dbReference type="SAM" id="Phobius"/>
    </source>
</evidence>
<evidence type="ECO:0000256" key="2">
    <source>
        <dbReference type="ARBA" id="ARBA00022475"/>
    </source>
</evidence>
<evidence type="ECO:0000256" key="7">
    <source>
        <dbReference type="ARBA" id="ARBA00024033"/>
    </source>
</evidence>
<evidence type="ECO:0000256" key="5">
    <source>
        <dbReference type="ARBA" id="ARBA00022989"/>
    </source>
</evidence>
<protein>
    <recommendedName>
        <fullName evidence="11">DUF2029 domain-containing protein</fullName>
    </recommendedName>
</protein>
<comment type="caution">
    <text evidence="9">The sequence shown here is derived from an EMBL/GenBank/DDBJ whole genome shotgun (WGS) entry which is preliminary data.</text>
</comment>
<evidence type="ECO:0000256" key="6">
    <source>
        <dbReference type="ARBA" id="ARBA00023136"/>
    </source>
</evidence>
<gene>
    <name evidence="9" type="ORF">QO016_001705</name>
</gene>
<feature type="transmembrane region" description="Helical" evidence="8">
    <location>
        <begin position="134"/>
        <end position="153"/>
    </location>
</feature>
<evidence type="ECO:0000256" key="4">
    <source>
        <dbReference type="ARBA" id="ARBA00022692"/>
    </source>
</evidence>
<feature type="transmembrane region" description="Helical" evidence="8">
    <location>
        <begin position="229"/>
        <end position="249"/>
    </location>
</feature>
<evidence type="ECO:0000256" key="1">
    <source>
        <dbReference type="ARBA" id="ARBA00004651"/>
    </source>
</evidence>
<keyword evidence="6 8" id="KW-0472">Membrane</keyword>
<dbReference type="Proteomes" id="UP001236369">
    <property type="component" value="Unassembled WGS sequence"/>
</dbReference>
<evidence type="ECO:0000313" key="10">
    <source>
        <dbReference type="Proteomes" id="UP001236369"/>
    </source>
</evidence>
<feature type="transmembrane region" description="Helical" evidence="8">
    <location>
        <begin position="37"/>
        <end position="56"/>
    </location>
</feature>
<dbReference type="InterPro" id="IPR018584">
    <property type="entry name" value="GT87"/>
</dbReference>
<keyword evidence="4 8" id="KW-0812">Transmembrane</keyword>
<name>A0ABU0HL10_9HYPH</name>
<feature type="transmembrane region" description="Helical" evidence="8">
    <location>
        <begin position="283"/>
        <end position="309"/>
    </location>
</feature>
<sequence>MHATVSDAGRSRFAALRADLADIVLNDARLLAFGRRASLVLVPLTLAIVVVLFGTGPDPRHNWYGDFLGNDFTQVWVAGRAALEGRAGEPYDLSRHLANLAEAFGPECRFAWHYPPVFLLPAAAMAWLDPQAGYIVWCALSAALFLLAMRLAAGRMDIALIAFAHPLVFCNLSYGQNGLFTAGLMTLGLVALDRHPRLAGLCFGLLAYKPQFAALAPLLLLVTGRWTALVALIGTVVAACLASVALFGIEPWLGFLRTLSTTNRIILQNAAAGLDLNASAFGAIRLVGGSITLAWAFQITVSLAVLAFVGRVWRGGASPEIRAAAFLAATPLLSPYVPVYDLAPLVPATLFLGVAAWKAGGLAGPERALLAVSPLAALLRVGAGATGFSFGLALALATLGCVAWRARVSLPRTGGKDGAAKAAAACGTAA</sequence>
<keyword evidence="5 8" id="KW-1133">Transmembrane helix</keyword>